<dbReference type="GO" id="GO:0005634">
    <property type="term" value="C:nucleus"/>
    <property type="evidence" value="ECO:0007669"/>
    <property type="project" value="UniProtKB-SubCell"/>
</dbReference>
<keyword evidence="2" id="KW-0678">Repressor</keyword>
<accession>A0A3S4ZSY1</accession>
<keyword evidence="9" id="KW-1185">Reference proteome</keyword>
<dbReference type="PROSITE" id="PS50888">
    <property type="entry name" value="BHLH"/>
    <property type="match status" value="1"/>
</dbReference>
<dbReference type="InterPro" id="IPR011598">
    <property type="entry name" value="bHLH_dom"/>
</dbReference>
<dbReference type="Gene3D" id="4.10.280.10">
    <property type="entry name" value="Helix-loop-helix DNA-binding domain"/>
    <property type="match status" value="1"/>
</dbReference>
<comment type="caution">
    <text evidence="8">The sequence shown here is derived from an EMBL/GenBank/DDBJ whole genome shotgun (WGS) entry which is preliminary data.</text>
</comment>
<evidence type="ECO:0000256" key="4">
    <source>
        <dbReference type="ARBA" id="ARBA00023163"/>
    </source>
</evidence>
<keyword evidence="5" id="KW-0539">Nucleus</keyword>
<feature type="domain" description="BHLH" evidence="7">
    <location>
        <begin position="15"/>
        <end position="67"/>
    </location>
</feature>
<evidence type="ECO:0000259" key="7">
    <source>
        <dbReference type="PROSITE" id="PS50888"/>
    </source>
</evidence>
<feature type="region of interest" description="Disordered" evidence="6">
    <location>
        <begin position="1"/>
        <end position="24"/>
    </location>
</feature>
<dbReference type="InterPro" id="IPR036638">
    <property type="entry name" value="HLH_DNA-bd_sf"/>
</dbReference>
<evidence type="ECO:0000256" key="3">
    <source>
        <dbReference type="ARBA" id="ARBA00023015"/>
    </source>
</evidence>
<sequence>MPDRRLPSRRSTSASRLHKRCAGEQDSVDEMKKYLVQLKRMVPTIPHKRKVKRLELLQHVIDYIQMLELTLQRPDAIYQAVSPLPAGRLDAGAENS</sequence>
<dbReference type="GO" id="GO:0032922">
    <property type="term" value="P:circadian regulation of gene expression"/>
    <property type="evidence" value="ECO:0007669"/>
    <property type="project" value="TreeGrafter"/>
</dbReference>
<dbReference type="GO" id="GO:0046983">
    <property type="term" value="F:protein dimerization activity"/>
    <property type="evidence" value="ECO:0007669"/>
    <property type="project" value="InterPro"/>
</dbReference>
<dbReference type="EMBL" id="CAAALY010011156">
    <property type="protein sequence ID" value="VEL11201.1"/>
    <property type="molecule type" value="Genomic_DNA"/>
</dbReference>
<gene>
    <name evidence="8" type="ORF">PXEA_LOCUS4641</name>
</gene>
<organism evidence="8 9">
    <name type="scientific">Protopolystoma xenopodis</name>
    <dbReference type="NCBI Taxonomy" id="117903"/>
    <lineage>
        <taxon>Eukaryota</taxon>
        <taxon>Metazoa</taxon>
        <taxon>Spiralia</taxon>
        <taxon>Lophotrochozoa</taxon>
        <taxon>Platyhelminthes</taxon>
        <taxon>Monogenea</taxon>
        <taxon>Polyopisthocotylea</taxon>
        <taxon>Polystomatidea</taxon>
        <taxon>Polystomatidae</taxon>
        <taxon>Protopolystoma</taxon>
    </lineage>
</organism>
<dbReference type="GO" id="GO:0030154">
    <property type="term" value="P:cell differentiation"/>
    <property type="evidence" value="ECO:0007669"/>
    <property type="project" value="TreeGrafter"/>
</dbReference>
<evidence type="ECO:0000313" key="8">
    <source>
        <dbReference type="EMBL" id="VEL11201.1"/>
    </source>
</evidence>
<dbReference type="Pfam" id="PF00010">
    <property type="entry name" value="HLH"/>
    <property type="match status" value="1"/>
</dbReference>
<dbReference type="SMART" id="SM00353">
    <property type="entry name" value="HLH"/>
    <property type="match status" value="1"/>
</dbReference>
<evidence type="ECO:0000256" key="5">
    <source>
        <dbReference type="ARBA" id="ARBA00023242"/>
    </source>
</evidence>
<dbReference type="GO" id="GO:0000122">
    <property type="term" value="P:negative regulation of transcription by RNA polymerase II"/>
    <property type="evidence" value="ECO:0007669"/>
    <property type="project" value="InterPro"/>
</dbReference>
<evidence type="ECO:0000256" key="2">
    <source>
        <dbReference type="ARBA" id="ARBA00022491"/>
    </source>
</evidence>
<dbReference type="Proteomes" id="UP000784294">
    <property type="component" value="Unassembled WGS sequence"/>
</dbReference>
<dbReference type="InterPro" id="IPR026052">
    <property type="entry name" value="DNA-bd_prot-inh"/>
</dbReference>
<keyword evidence="4" id="KW-0804">Transcription</keyword>
<comment type="subcellular location">
    <subcellularLocation>
        <location evidence="1">Nucleus</location>
    </subcellularLocation>
</comment>
<dbReference type="AlphaFoldDB" id="A0A3S4ZSY1"/>
<keyword evidence="3" id="KW-0805">Transcription regulation</keyword>
<dbReference type="GO" id="GO:0005737">
    <property type="term" value="C:cytoplasm"/>
    <property type="evidence" value="ECO:0007669"/>
    <property type="project" value="InterPro"/>
</dbReference>
<proteinExistence type="predicted"/>
<evidence type="ECO:0000256" key="1">
    <source>
        <dbReference type="ARBA" id="ARBA00004123"/>
    </source>
</evidence>
<dbReference type="PANTHER" id="PTHR11723:SF17">
    <property type="entry name" value="PROTEIN EXTRA-MACROCHAETAE"/>
    <property type="match status" value="1"/>
</dbReference>
<name>A0A3S4ZSY1_9PLAT</name>
<protein>
    <recommendedName>
        <fullName evidence="7">BHLH domain-containing protein</fullName>
    </recommendedName>
</protein>
<evidence type="ECO:0000256" key="6">
    <source>
        <dbReference type="SAM" id="MobiDB-lite"/>
    </source>
</evidence>
<dbReference type="OrthoDB" id="10047910at2759"/>
<evidence type="ECO:0000313" key="9">
    <source>
        <dbReference type="Proteomes" id="UP000784294"/>
    </source>
</evidence>
<dbReference type="PANTHER" id="PTHR11723">
    <property type="entry name" value="DNA-BINDING PROTEIN INHIBITOR"/>
    <property type="match status" value="1"/>
</dbReference>
<reference evidence="8" key="1">
    <citation type="submission" date="2018-11" db="EMBL/GenBank/DDBJ databases">
        <authorList>
            <consortium name="Pathogen Informatics"/>
        </authorList>
    </citation>
    <scope>NUCLEOTIDE SEQUENCE</scope>
</reference>
<dbReference type="SUPFAM" id="SSF47459">
    <property type="entry name" value="HLH, helix-loop-helix DNA-binding domain"/>
    <property type="match status" value="1"/>
</dbReference>